<dbReference type="KEGG" id="ehx:EMIHUDRAFT_467919"/>
<evidence type="ECO:0000313" key="3">
    <source>
        <dbReference type="Proteomes" id="UP000013827"/>
    </source>
</evidence>
<dbReference type="AlphaFoldDB" id="A0A0D3KAM3"/>
<dbReference type="HOGENOM" id="CLU_1590727_0_0_1"/>
<accession>A0A0D3KAM3</accession>
<feature type="compositionally biased region" description="Basic residues" evidence="1">
    <location>
        <begin position="68"/>
        <end position="92"/>
    </location>
</feature>
<proteinExistence type="predicted"/>
<evidence type="ECO:0000256" key="1">
    <source>
        <dbReference type="SAM" id="MobiDB-lite"/>
    </source>
</evidence>
<dbReference type="GeneID" id="17278097"/>
<feature type="compositionally biased region" description="Basic residues" evidence="1">
    <location>
        <begin position="108"/>
        <end position="120"/>
    </location>
</feature>
<keyword evidence="3" id="KW-1185">Reference proteome</keyword>
<dbReference type="EnsemblProtists" id="EOD32808">
    <property type="protein sequence ID" value="EOD32808"/>
    <property type="gene ID" value="EMIHUDRAFT_467919"/>
</dbReference>
<reference evidence="2" key="2">
    <citation type="submission" date="2024-10" db="UniProtKB">
        <authorList>
            <consortium name="EnsemblProtists"/>
        </authorList>
    </citation>
    <scope>IDENTIFICATION</scope>
</reference>
<feature type="compositionally biased region" description="Low complexity" evidence="1">
    <location>
        <begin position="121"/>
        <end position="133"/>
    </location>
</feature>
<name>A0A0D3KAM3_EMIH1</name>
<protein>
    <submittedName>
        <fullName evidence="2">Uncharacterized protein</fullName>
    </submittedName>
</protein>
<dbReference type="PaxDb" id="2903-EOD32808"/>
<sequence>AESSSASRAASRGGALASGARALRRGERQVPADGGQAPLVAGALLPEAVHEHRRRLQRGPGVDPKDVRHQRHDGGRRRQGQWHRPHRRHAKAPRGAWDAGPGDVPQLHHLHADHRPRAQRQRAAAARPDALAAVPRGHKEQGGHGGGRAGRAAAAPVKPETVQEAGGG</sequence>
<organism evidence="2 3">
    <name type="scientific">Emiliania huxleyi (strain CCMP1516)</name>
    <dbReference type="NCBI Taxonomy" id="280463"/>
    <lineage>
        <taxon>Eukaryota</taxon>
        <taxon>Haptista</taxon>
        <taxon>Haptophyta</taxon>
        <taxon>Prymnesiophyceae</taxon>
        <taxon>Isochrysidales</taxon>
        <taxon>Noelaerhabdaceae</taxon>
        <taxon>Emiliania</taxon>
    </lineage>
</organism>
<evidence type="ECO:0000313" key="2">
    <source>
        <dbReference type="EnsemblProtists" id="EOD32808"/>
    </source>
</evidence>
<feature type="compositionally biased region" description="Low complexity" evidence="1">
    <location>
        <begin position="1"/>
        <end position="21"/>
    </location>
</feature>
<feature type="region of interest" description="Disordered" evidence="1">
    <location>
        <begin position="1"/>
        <end position="168"/>
    </location>
</feature>
<dbReference type="Proteomes" id="UP000013827">
    <property type="component" value="Unassembled WGS sequence"/>
</dbReference>
<dbReference type="RefSeq" id="XP_005785237.1">
    <property type="nucleotide sequence ID" value="XM_005785180.1"/>
</dbReference>
<reference evidence="3" key="1">
    <citation type="journal article" date="2013" name="Nature">
        <title>Pan genome of the phytoplankton Emiliania underpins its global distribution.</title>
        <authorList>
            <person name="Read B.A."/>
            <person name="Kegel J."/>
            <person name="Klute M.J."/>
            <person name="Kuo A."/>
            <person name="Lefebvre S.C."/>
            <person name="Maumus F."/>
            <person name="Mayer C."/>
            <person name="Miller J."/>
            <person name="Monier A."/>
            <person name="Salamov A."/>
            <person name="Young J."/>
            <person name="Aguilar M."/>
            <person name="Claverie J.M."/>
            <person name="Frickenhaus S."/>
            <person name="Gonzalez K."/>
            <person name="Herman E.K."/>
            <person name="Lin Y.C."/>
            <person name="Napier J."/>
            <person name="Ogata H."/>
            <person name="Sarno A.F."/>
            <person name="Shmutz J."/>
            <person name="Schroeder D."/>
            <person name="de Vargas C."/>
            <person name="Verret F."/>
            <person name="von Dassow P."/>
            <person name="Valentin K."/>
            <person name="Van de Peer Y."/>
            <person name="Wheeler G."/>
            <person name="Dacks J.B."/>
            <person name="Delwiche C.F."/>
            <person name="Dyhrman S.T."/>
            <person name="Glockner G."/>
            <person name="John U."/>
            <person name="Richards T."/>
            <person name="Worden A.Z."/>
            <person name="Zhang X."/>
            <person name="Grigoriev I.V."/>
            <person name="Allen A.E."/>
            <person name="Bidle K."/>
            <person name="Borodovsky M."/>
            <person name="Bowler C."/>
            <person name="Brownlee C."/>
            <person name="Cock J.M."/>
            <person name="Elias M."/>
            <person name="Gladyshev V.N."/>
            <person name="Groth M."/>
            <person name="Guda C."/>
            <person name="Hadaegh A."/>
            <person name="Iglesias-Rodriguez M.D."/>
            <person name="Jenkins J."/>
            <person name="Jones B.M."/>
            <person name="Lawson T."/>
            <person name="Leese F."/>
            <person name="Lindquist E."/>
            <person name="Lobanov A."/>
            <person name="Lomsadze A."/>
            <person name="Malik S.B."/>
            <person name="Marsh M.E."/>
            <person name="Mackinder L."/>
            <person name="Mock T."/>
            <person name="Mueller-Roeber B."/>
            <person name="Pagarete A."/>
            <person name="Parker M."/>
            <person name="Probert I."/>
            <person name="Quesneville H."/>
            <person name="Raines C."/>
            <person name="Rensing S.A."/>
            <person name="Riano-Pachon D.M."/>
            <person name="Richier S."/>
            <person name="Rokitta S."/>
            <person name="Shiraiwa Y."/>
            <person name="Soanes D.M."/>
            <person name="van der Giezen M."/>
            <person name="Wahlund T.M."/>
            <person name="Williams B."/>
            <person name="Wilson W."/>
            <person name="Wolfe G."/>
            <person name="Wurch L.L."/>
        </authorList>
    </citation>
    <scope>NUCLEOTIDE SEQUENCE</scope>
</reference>